<evidence type="ECO:0000313" key="3">
    <source>
        <dbReference type="Proteomes" id="UP000265520"/>
    </source>
</evidence>
<dbReference type="Proteomes" id="UP000265520">
    <property type="component" value="Unassembled WGS sequence"/>
</dbReference>
<feature type="compositionally biased region" description="Polar residues" evidence="1">
    <location>
        <begin position="191"/>
        <end position="208"/>
    </location>
</feature>
<dbReference type="AlphaFoldDB" id="A0A392P9E7"/>
<organism evidence="2 3">
    <name type="scientific">Trifolium medium</name>
    <dbReference type="NCBI Taxonomy" id="97028"/>
    <lineage>
        <taxon>Eukaryota</taxon>
        <taxon>Viridiplantae</taxon>
        <taxon>Streptophyta</taxon>
        <taxon>Embryophyta</taxon>
        <taxon>Tracheophyta</taxon>
        <taxon>Spermatophyta</taxon>
        <taxon>Magnoliopsida</taxon>
        <taxon>eudicotyledons</taxon>
        <taxon>Gunneridae</taxon>
        <taxon>Pentapetalae</taxon>
        <taxon>rosids</taxon>
        <taxon>fabids</taxon>
        <taxon>Fabales</taxon>
        <taxon>Fabaceae</taxon>
        <taxon>Papilionoideae</taxon>
        <taxon>50 kb inversion clade</taxon>
        <taxon>NPAAA clade</taxon>
        <taxon>Hologalegina</taxon>
        <taxon>IRL clade</taxon>
        <taxon>Trifolieae</taxon>
        <taxon>Trifolium</taxon>
    </lineage>
</organism>
<keyword evidence="3" id="KW-1185">Reference proteome</keyword>
<proteinExistence type="predicted"/>
<feature type="region of interest" description="Disordered" evidence="1">
    <location>
        <begin position="133"/>
        <end position="214"/>
    </location>
</feature>
<evidence type="ECO:0000256" key="1">
    <source>
        <dbReference type="SAM" id="MobiDB-lite"/>
    </source>
</evidence>
<feature type="non-terminal residue" evidence="2">
    <location>
        <position position="276"/>
    </location>
</feature>
<reference evidence="2 3" key="1">
    <citation type="journal article" date="2018" name="Front. Plant Sci.">
        <title>Red Clover (Trifolium pratense) and Zigzag Clover (T. medium) - A Picture of Genomic Similarities and Differences.</title>
        <authorList>
            <person name="Dluhosova J."/>
            <person name="Istvanek J."/>
            <person name="Nedelnik J."/>
            <person name="Repkova J."/>
        </authorList>
    </citation>
    <scope>NUCLEOTIDE SEQUENCE [LARGE SCALE GENOMIC DNA]</scope>
    <source>
        <strain evidence="3">cv. 10/8</strain>
        <tissue evidence="2">Leaf</tissue>
    </source>
</reference>
<dbReference type="EMBL" id="LXQA010068797">
    <property type="protein sequence ID" value="MCI08367.1"/>
    <property type="molecule type" value="Genomic_DNA"/>
</dbReference>
<sequence length="276" mass="29528">CQIDVRGDGCDEFQQEVGGSRCEEVLKGDSGIGSKEDLMETCAAGGKDFSSGGPMEKQLANLDVNFRSLPNNLGRVKPSFRSSSLPPTRFHPHVSGLGLSADNGLDFNDSISLIEVRGGAFNKTEVEEVVQTINSQHDGVAPVQRGRSRKRGGRSNSSKLSVPKFIQLAEAVRESGVKQRRKSNGGRKTATKSSSANVGNKNHSVSENSGDEISVVPDSLDGPNLEMALPTTVLTPNSGLALFLEDVNNNQNAGGRNNTEAEKILQIQKQVGFNYE</sequence>
<comment type="caution">
    <text evidence="2">The sequence shown here is derived from an EMBL/GenBank/DDBJ whole genome shotgun (WGS) entry which is preliminary data.</text>
</comment>
<name>A0A392P9E7_9FABA</name>
<protein>
    <submittedName>
        <fullName evidence="2">Uncharacterized protein</fullName>
    </submittedName>
</protein>
<feature type="non-terminal residue" evidence="2">
    <location>
        <position position="1"/>
    </location>
</feature>
<accession>A0A392P9E7</accession>
<evidence type="ECO:0000313" key="2">
    <source>
        <dbReference type="EMBL" id="MCI08367.1"/>
    </source>
</evidence>